<dbReference type="AlphaFoldDB" id="N0E4R0"/>
<accession>N0E4R0</accession>
<dbReference type="OrthoDB" id="10004954at2"/>
<sequence length="173" mass="17783">MKSRHTLSALALGLSLTLAGVSGCSAGDGMSVKGSSEAKELTKGASLNLDELRGFDNVTVTLDDVTTGADCAAKASNGQWVALGLTVKNNGGATTPGITVGQWTAVDAGGTKTEVPRMTGDLCAKPDQQFPLSFDGKDEVKGTLFLDVPEQTTKLENSIPHDTESGTLVISLN</sequence>
<evidence type="ECO:0000313" key="3">
    <source>
        <dbReference type="EMBL" id="CCH70880.1"/>
    </source>
</evidence>
<dbReference type="RefSeq" id="WP_010850723.1">
    <property type="nucleotide sequence ID" value="NZ_HF570956.1"/>
</dbReference>
<evidence type="ECO:0000256" key="2">
    <source>
        <dbReference type="SAM" id="SignalP"/>
    </source>
</evidence>
<dbReference type="InterPro" id="IPR029050">
    <property type="entry name" value="Immunoprotect_excell_Ig-like"/>
</dbReference>
<keyword evidence="4" id="KW-1185">Reference proteome</keyword>
<dbReference type="PROSITE" id="PS51257">
    <property type="entry name" value="PROKAR_LIPOPROTEIN"/>
    <property type="match status" value="1"/>
</dbReference>
<reference evidence="3 4" key="1">
    <citation type="journal article" date="2013" name="ISME J.">
        <title>A metabolic model for members of the genus Tetrasphaera involved in enhanced biological phosphorus removal.</title>
        <authorList>
            <person name="Kristiansen R."/>
            <person name="Nguyen H.T.T."/>
            <person name="Saunders A.M."/>
            <person name="Nielsen J.L."/>
            <person name="Wimmer R."/>
            <person name="Le V.Q."/>
            <person name="McIlroy S.J."/>
            <person name="Petrovski S."/>
            <person name="Seviour R.J."/>
            <person name="Calteau A."/>
            <person name="Nielsen K.L."/>
            <person name="Nielsen P.H."/>
        </authorList>
    </citation>
    <scope>NUCLEOTIDE SEQUENCE [LARGE SCALE GENOMIC DNA]</scope>
    <source>
        <strain evidence="3 4">Lp2</strain>
    </source>
</reference>
<keyword evidence="1 2" id="KW-0732">Signal</keyword>
<organism evidence="3 4">
    <name type="scientific">Phycicoccus elongatus Lp2</name>
    <dbReference type="NCBI Taxonomy" id="1193181"/>
    <lineage>
        <taxon>Bacteria</taxon>
        <taxon>Bacillati</taxon>
        <taxon>Actinomycetota</taxon>
        <taxon>Actinomycetes</taxon>
        <taxon>Micrococcales</taxon>
        <taxon>Intrasporangiaceae</taxon>
        <taxon>Phycicoccus</taxon>
    </lineage>
</organism>
<dbReference type="Proteomes" id="UP000013167">
    <property type="component" value="Unassembled WGS sequence"/>
</dbReference>
<proteinExistence type="predicted"/>
<evidence type="ECO:0000313" key="4">
    <source>
        <dbReference type="Proteomes" id="UP000013167"/>
    </source>
</evidence>
<comment type="caution">
    <text evidence="3">The sequence shown here is derived from an EMBL/GenBank/DDBJ whole genome shotgun (WGS) entry which is preliminary data.</text>
</comment>
<dbReference type="HOGENOM" id="CLU_1546828_0_0_11"/>
<name>N0E4R0_9MICO</name>
<protein>
    <recommendedName>
        <fullName evidence="5">DUF4352 domain-containing protein</fullName>
    </recommendedName>
</protein>
<feature type="chain" id="PRO_5039623592" description="DUF4352 domain-containing protein" evidence="2">
    <location>
        <begin position="27"/>
        <end position="173"/>
    </location>
</feature>
<gene>
    <name evidence="3" type="ORF">BN10_690014</name>
</gene>
<feature type="signal peptide" evidence="2">
    <location>
        <begin position="1"/>
        <end position="26"/>
    </location>
</feature>
<dbReference type="EMBL" id="CAIZ01000140">
    <property type="protein sequence ID" value="CCH70880.1"/>
    <property type="molecule type" value="Genomic_DNA"/>
</dbReference>
<dbReference type="Gene3D" id="2.60.40.1240">
    <property type="match status" value="1"/>
</dbReference>
<evidence type="ECO:0008006" key="5">
    <source>
        <dbReference type="Google" id="ProtNLM"/>
    </source>
</evidence>
<evidence type="ECO:0000256" key="1">
    <source>
        <dbReference type="ARBA" id="ARBA00022729"/>
    </source>
</evidence>